<dbReference type="Proteomes" id="UP001604336">
    <property type="component" value="Unassembled WGS sequence"/>
</dbReference>
<protein>
    <recommendedName>
        <fullName evidence="3">PAS fold-2 domain-containing protein</fullName>
    </recommendedName>
</protein>
<evidence type="ECO:0000256" key="2">
    <source>
        <dbReference type="ARBA" id="ARBA00023054"/>
    </source>
</evidence>
<reference evidence="5" key="1">
    <citation type="submission" date="2024-07" db="EMBL/GenBank/DDBJ databases">
        <title>Two chromosome-level genome assemblies of Korean endemic species Abeliophyllum distichum and Forsythia ovata (Oleaceae).</title>
        <authorList>
            <person name="Jang H."/>
        </authorList>
    </citation>
    <scope>NUCLEOTIDE SEQUENCE [LARGE SCALE GENOMIC DNA]</scope>
</reference>
<dbReference type="Gene3D" id="3.30.450.20">
    <property type="entry name" value="PAS domain"/>
    <property type="match status" value="1"/>
</dbReference>
<name>A0ABD1RR97_9LAMI</name>
<evidence type="ECO:0000259" key="3">
    <source>
        <dbReference type="Pfam" id="PF08446"/>
    </source>
</evidence>
<comment type="similarity">
    <text evidence="1">Belongs to the SNF7 family.</text>
</comment>
<sequence>MVKMGFVELLDKLQLDFVELLQSELGKWSFKSNNNNNYYEGRMFPLLVKEQLEFWPEKDVRQRIWMSALKTTNKELKGMMKTVKIQDIDNLQDKMMDLMDVSNEIQESLGRSYSVPDDIDEEELMGELDTLEADMGMETEGDGVPSYLQPDKEFDLDAELNLPSAPTGHAPGKKENQLAKLLHSTQLMLGSMLFLSNRVSGKSFDYSESIKTTTQSVPEQHIAIYLSKIQRGGHIQPFGCMIAVEESNFHVISYSKNAREMLGLTPQSVPSLEKPEILTIGFVEFMIRAISF</sequence>
<dbReference type="Pfam" id="PF08446">
    <property type="entry name" value="PAS_2"/>
    <property type="match status" value="1"/>
</dbReference>
<organism evidence="4 5">
    <name type="scientific">Abeliophyllum distichum</name>
    <dbReference type="NCBI Taxonomy" id="126358"/>
    <lineage>
        <taxon>Eukaryota</taxon>
        <taxon>Viridiplantae</taxon>
        <taxon>Streptophyta</taxon>
        <taxon>Embryophyta</taxon>
        <taxon>Tracheophyta</taxon>
        <taxon>Spermatophyta</taxon>
        <taxon>Magnoliopsida</taxon>
        <taxon>eudicotyledons</taxon>
        <taxon>Gunneridae</taxon>
        <taxon>Pentapetalae</taxon>
        <taxon>asterids</taxon>
        <taxon>lamiids</taxon>
        <taxon>Lamiales</taxon>
        <taxon>Oleaceae</taxon>
        <taxon>Forsythieae</taxon>
        <taxon>Abeliophyllum</taxon>
    </lineage>
</organism>
<dbReference type="PANTHER" id="PTHR22761">
    <property type="entry name" value="CHARGED MULTIVESICULAR BODY PROTEIN"/>
    <property type="match status" value="1"/>
</dbReference>
<dbReference type="InterPro" id="IPR013654">
    <property type="entry name" value="PAS_2"/>
</dbReference>
<gene>
    <name evidence="4" type="ORF">Adt_26567</name>
</gene>
<dbReference type="Pfam" id="PF03357">
    <property type="entry name" value="Snf7"/>
    <property type="match status" value="1"/>
</dbReference>
<keyword evidence="2" id="KW-0175">Coiled coil</keyword>
<evidence type="ECO:0000256" key="1">
    <source>
        <dbReference type="ARBA" id="ARBA00006190"/>
    </source>
</evidence>
<feature type="domain" description="PAS fold-2" evidence="3">
    <location>
        <begin position="225"/>
        <end position="269"/>
    </location>
</feature>
<evidence type="ECO:0000313" key="5">
    <source>
        <dbReference type="Proteomes" id="UP001604336"/>
    </source>
</evidence>
<proteinExistence type="inferred from homology"/>
<dbReference type="InterPro" id="IPR035965">
    <property type="entry name" value="PAS-like_dom_sf"/>
</dbReference>
<keyword evidence="5" id="KW-1185">Reference proteome</keyword>
<dbReference type="EMBL" id="JBFOLK010000008">
    <property type="protein sequence ID" value="KAL2490939.1"/>
    <property type="molecule type" value="Genomic_DNA"/>
</dbReference>
<accession>A0ABD1RR97</accession>
<dbReference type="AlphaFoldDB" id="A0ABD1RR97"/>
<dbReference type="Gene3D" id="6.10.250.1710">
    <property type="match status" value="1"/>
</dbReference>
<dbReference type="InterPro" id="IPR005024">
    <property type="entry name" value="Snf7_fam"/>
</dbReference>
<dbReference type="SUPFAM" id="SSF55785">
    <property type="entry name" value="PYP-like sensor domain (PAS domain)"/>
    <property type="match status" value="1"/>
</dbReference>
<comment type="caution">
    <text evidence="4">The sequence shown here is derived from an EMBL/GenBank/DDBJ whole genome shotgun (WGS) entry which is preliminary data.</text>
</comment>
<evidence type="ECO:0000313" key="4">
    <source>
        <dbReference type="EMBL" id="KAL2490939.1"/>
    </source>
</evidence>
<dbReference type="PANTHER" id="PTHR22761:SF12">
    <property type="entry name" value="CHARGED MULTIVESICULAR BODY PROTEIN 5"/>
    <property type="match status" value="1"/>
</dbReference>